<name>A0A177B806_9BILA</name>
<comment type="subunit">
    <text evidence="4">Mammalian complex I is composed of 45 different subunits.</text>
</comment>
<keyword evidence="10" id="KW-0249">Electron transport</keyword>
<dbReference type="GO" id="GO:0006120">
    <property type="term" value="P:mitochondrial electron transport, NADH to ubiquinone"/>
    <property type="evidence" value="ECO:0007669"/>
    <property type="project" value="InterPro"/>
</dbReference>
<evidence type="ECO:0000256" key="5">
    <source>
        <dbReference type="ARBA" id="ARBA00018684"/>
    </source>
</evidence>
<evidence type="ECO:0000256" key="3">
    <source>
        <dbReference type="ARBA" id="ARBA00009508"/>
    </source>
</evidence>
<evidence type="ECO:0000256" key="11">
    <source>
        <dbReference type="ARBA" id="ARBA00022990"/>
    </source>
</evidence>
<evidence type="ECO:0000256" key="10">
    <source>
        <dbReference type="ARBA" id="ARBA00022982"/>
    </source>
</evidence>
<keyword evidence="12" id="KW-0496">Mitochondrion</keyword>
<keyword evidence="9" id="KW-0999">Mitochondrion inner membrane</keyword>
<keyword evidence="18" id="KW-1185">Reference proteome</keyword>
<dbReference type="AlphaFoldDB" id="A0A177B806"/>
<evidence type="ECO:0000256" key="13">
    <source>
        <dbReference type="ARBA" id="ARBA00023136"/>
    </source>
</evidence>
<evidence type="ECO:0000256" key="1">
    <source>
        <dbReference type="ARBA" id="ARBA00002920"/>
    </source>
</evidence>
<evidence type="ECO:0000256" key="12">
    <source>
        <dbReference type="ARBA" id="ARBA00023128"/>
    </source>
</evidence>
<accession>A0A177B806</accession>
<keyword evidence="6" id="KW-0813">Transport</keyword>
<evidence type="ECO:0000256" key="2">
    <source>
        <dbReference type="ARBA" id="ARBA00004443"/>
    </source>
</evidence>
<gene>
    <name evidence="17" type="ORF">A3Q56_01976</name>
</gene>
<evidence type="ECO:0000259" key="16">
    <source>
        <dbReference type="Pfam" id="PF05347"/>
    </source>
</evidence>
<dbReference type="EMBL" id="LWCA01000168">
    <property type="protein sequence ID" value="OAF70260.1"/>
    <property type="molecule type" value="Genomic_DNA"/>
</dbReference>
<evidence type="ECO:0000256" key="7">
    <source>
        <dbReference type="ARBA" id="ARBA00022553"/>
    </source>
</evidence>
<dbReference type="GO" id="GO:0005743">
    <property type="term" value="C:mitochondrial inner membrane"/>
    <property type="evidence" value="ECO:0007669"/>
    <property type="project" value="UniProtKB-SubCell"/>
</dbReference>
<keyword evidence="8" id="KW-0679">Respiratory chain</keyword>
<dbReference type="OrthoDB" id="13598at2759"/>
<dbReference type="Pfam" id="PF05347">
    <property type="entry name" value="Complex1_LYR"/>
    <property type="match status" value="1"/>
</dbReference>
<keyword evidence="7" id="KW-0597">Phosphoprotein</keyword>
<comment type="function">
    <text evidence="1">Accessory subunit of the mitochondrial membrane respiratory chain NADH dehydrogenase (Complex I), that is believed to be not involved in catalysis. Complex I functions in the transfer of electrons from NADH to the respiratory chain. The immediate electron acceptor for the enzyme is believed to be ubiquinone.</text>
</comment>
<dbReference type="InterPro" id="IPR008011">
    <property type="entry name" value="Complex1_LYR_dom"/>
</dbReference>
<dbReference type="CDD" id="cd20263">
    <property type="entry name" value="Complex1_LYR_NDUFB9_LYRM3"/>
    <property type="match status" value="1"/>
</dbReference>
<evidence type="ECO:0000313" key="18">
    <source>
        <dbReference type="Proteomes" id="UP000078046"/>
    </source>
</evidence>
<evidence type="ECO:0000256" key="8">
    <source>
        <dbReference type="ARBA" id="ARBA00022660"/>
    </source>
</evidence>
<keyword evidence="13" id="KW-0472">Membrane</keyword>
<dbReference type="InterPro" id="IPR045292">
    <property type="entry name" value="Complex1_LYR_NDUFB9_LYRM3"/>
</dbReference>
<dbReference type="PANTHER" id="PTHR12868">
    <property type="entry name" value="NADH-UBIQUINONE OXIDOREDUCTASE B22 SUBUNIT"/>
    <property type="match status" value="1"/>
</dbReference>
<comment type="caution">
    <text evidence="17">The sequence shown here is derived from an EMBL/GenBank/DDBJ whole genome shotgun (WGS) entry which is preliminary data.</text>
</comment>
<evidence type="ECO:0000256" key="14">
    <source>
        <dbReference type="ARBA" id="ARBA00030192"/>
    </source>
</evidence>
<evidence type="ECO:0000256" key="4">
    <source>
        <dbReference type="ARBA" id="ARBA00011790"/>
    </source>
</evidence>
<comment type="similarity">
    <text evidence="3">Belongs to the complex I LYR family.</text>
</comment>
<organism evidence="17 18">
    <name type="scientific">Intoshia linei</name>
    <dbReference type="NCBI Taxonomy" id="1819745"/>
    <lineage>
        <taxon>Eukaryota</taxon>
        <taxon>Metazoa</taxon>
        <taxon>Spiralia</taxon>
        <taxon>Lophotrochozoa</taxon>
        <taxon>Mesozoa</taxon>
        <taxon>Orthonectida</taxon>
        <taxon>Rhopaluridae</taxon>
        <taxon>Intoshia</taxon>
    </lineage>
</organism>
<dbReference type="InterPro" id="IPR033034">
    <property type="entry name" value="NDUFB9"/>
</dbReference>
<reference evidence="17 18" key="1">
    <citation type="submission" date="2016-04" db="EMBL/GenBank/DDBJ databases">
        <title>The genome of Intoshia linei affirms orthonectids as highly simplified spiralians.</title>
        <authorList>
            <person name="Mikhailov K.V."/>
            <person name="Slusarev G.S."/>
            <person name="Nikitin M.A."/>
            <person name="Logacheva M.D."/>
            <person name="Penin A."/>
            <person name="Aleoshin V."/>
            <person name="Panchin Y.V."/>
        </authorList>
    </citation>
    <scope>NUCLEOTIDE SEQUENCE [LARGE SCALE GENOMIC DNA]</scope>
    <source>
        <strain evidence="17">Intl2013</strain>
        <tissue evidence="17">Whole animal</tissue>
    </source>
</reference>
<feature type="domain" description="Complex 1 LYR protein" evidence="16">
    <location>
        <begin position="11"/>
        <end position="69"/>
    </location>
</feature>
<dbReference type="PANTHER" id="PTHR12868:SF0">
    <property type="entry name" value="NADH DEHYDROGENASE [UBIQUINONE] 1 BETA SUBCOMPLEX SUBUNIT 9"/>
    <property type="match status" value="1"/>
</dbReference>
<evidence type="ECO:0000256" key="6">
    <source>
        <dbReference type="ARBA" id="ARBA00022448"/>
    </source>
</evidence>
<sequence length="137" mass="16571">MYQTKFVSHSRRVCKLYKDALHALREIYNAPHECRYHSVLLRQRFEKYKNEKDLMLAKKMVIEGEAELKSKRSWDPLKYAHSPGGAAYDTEFHWSDSLLDSWHPIEKMAYAKYFEKREIRKGEYIENWNKTYENDSK</sequence>
<comment type="subcellular location">
    <subcellularLocation>
        <location evidence="2">Mitochondrion inner membrane</location>
        <topology evidence="2">Peripheral membrane protein</topology>
        <orientation evidence="2">Matrix side</orientation>
    </subcellularLocation>
</comment>
<protein>
    <recommendedName>
        <fullName evidence="5">NADH dehydrogenase [ubiquinone] 1 beta subcomplex subunit 9</fullName>
    </recommendedName>
    <alternativeName>
        <fullName evidence="14">Complex I-B22</fullName>
    </alternativeName>
    <alternativeName>
        <fullName evidence="15">NADH-ubiquinone oxidoreductase B22 subunit</fullName>
    </alternativeName>
</protein>
<evidence type="ECO:0000256" key="15">
    <source>
        <dbReference type="ARBA" id="ARBA00032528"/>
    </source>
</evidence>
<proteinExistence type="inferred from homology"/>
<keyword evidence="11" id="KW-0007">Acetylation</keyword>
<evidence type="ECO:0000256" key="9">
    <source>
        <dbReference type="ARBA" id="ARBA00022792"/>
    </source>
</evidence>
<dbReference type="Proteomes" id="UP000078046">
    <property type="component" value="Unassembled WGS sequence"/>
</dbReference>
<evidence type="ECO:0000313" key="17">
    <source>
        <dbReference type="EMBL" id="OAF70260.1"/>
    </source>
</evidence>